<dbReference type="Proteomes" id="UP000198327">
    <property type="component" value="Unassembled WGS sequence"/>
</dbReference>
<feature type="domain" description="DUF2510" evidence="2">
    <location>
        <begin position="47"/>
        <end position="73"/>
    </location>
</feature>
<dbReference type="EMBL" id="FZOW01000007">
    <property type="protein sequence ID" value="SNS92151.1"/>
    <property type="molecule type" value="Genomic_DNA"/>
</dbReference>
<proteinExistence type="predicted"/>
<organism evidence="3 4">
    <name type="scientific">Rhodococcoides kyotonense</name>
    <dbReference type="NCBI Taxonomy" id="398843"/>
    <lineage>
        <taxon>Bacteria</taxon>
        <taxon>Bacillati</taxon>
        <taxon>Actinomycetota</taxon>
        <taxon>Actinomycetes</taxon>
        <taxon>Mycobacteriales</taxon>
        <taxon>Nocardiaceae</taxon>
        <taxon>Rhodococcoides</taxon>
    </lineage>
</organism>
<dbReference type="Pfam" id="PF10708">
    <property type="entry name" value="DUF2510"/>
    <property type="match status" value="1"/>
</dbReference>
<gene>
    <name evidence="3" type="ORF">SAMN05421642_10729</name>
</gene>
<protein>
    <recommendedName>
        <fullName evidence="2">DUF2510 domain-containing protein</fullName>
    </recommendedName>
</protein>
<keyword evidence="1" id="KW-1133">Transmembrane helix</keyword>
<dbReference type="AlphaFoldDB" id="A0A239IF30"/>
<evidence type="ECO:0000259" key="2">
    <source>
        <dbReference type="Pfam" id="PF10708"/>
    </source>
</evidence>
<evidence type="ECO:0000313" key="4">
    <source>
        <dbReference type="Proteomes" id="UP000198327"/>
    </source>
</evidence>
<reference evidence="4" key="1">
    <citation type="submission" date="2017-06" db="EMBL/GenBank/DDBJ databases">
        <authorList>
            <person name="Varghese N."/>
            <person name="Submissions S."/>
        </authorList>
    </citation>
    <scope>NUCLEOTIDE SEQUENCE [LARGE SCALE GENOMIC DNA]</scope>
    <source>
        <strain evidence="4">JCM 23211</strain>
    </source>
</reference>
<keyword evidence="1" id="KW-0812">Transmembrane</keyword>
<evidence type="ECO:0000313" key="3">
    <source>
        <dbReference type="EMBL" id="SNS92151.1"/>
    </source>
</evidence>
<keyword evidence="1" id="KW-0472">Membrane</keyword>
<name>A0A239IF30_9NOCA</name>
<feature type="transmembrane region" description="Helical" evidence="1">
    <location>
        <begin position="6"/>
        <end position="30"/>
    </location>
</feature>
<keyword evidence="4" id="KW-1185">Reference proteome</keyword>
<dbReference type="InterPro" id="IPR018929">
    <property type="entry name" value="DUF2510"/>
</dbReference>
<accession>A0A239IF30</accession>
<sequence length="77" mass="8465">MNMDLFQIVVITIVAVVSASVIAGFVVMVVGSERRATNGRAKTSIAPGWYPDAHDETLLRYFDGRVPTQKTAKREVI</sequence>
<evidence type="ECO:0000256" key="1">
    <source>
        <dbReference type="SAM" id="Phobius"/>
    </source>
</evidence>